<feature type="domain" description="Polymerase basic protein 2 '627'" evidence="1">
    <location>
        <begin position="540"/>
        <end position="669"/>
    </location>
</feature>
<name>A0A5P8N5V8_9ORTO</name>
<dbReference type="Proteomes" id="UP000888000">
    <property type="component" value="Genome"/>
</dbReference>
<evidence type="ECO:0000259" key="2">
    <source>
        <dbReference type="Pfam" id="PF21490"/>
    </source>
</evidence>
<reference evidence="3" key="1">
    <citation type="journal article" date="2019" name="Front. Microbiol.">
        <title>Monitoring Silent Spillovers Before Emergence: A Pilot Study at the Tick/Human Interface in Thailand.</title>
        <authorList>
            <person name="Temmam S."/>
            <person name="Chretien D."/>
            <person name="Bigot T."/>
            <person name="Dufour E."/>
            <person name="Petres S."/>
            <person name="Desquesnes M."/>
            <person name="Devillers E."/>
            <person name="Dumarest M."/>
            <person name="Yousfi L."/>
            <person name="Jittapalapong S."/>
            <person name="Karnchanabanthoeng A."/>
            <person name="Chaisiri K."/>
            <person name="Gagnieur L."/>
            <person name="Cosson J.-F."/>
            <person name="Vayssier-Taussat M."/>
            <person name="Morand S."/>
            <person name="Moutailler S."/>
            <person name="Eloit M."/>
        </authorList>
    </citation>
    <scope>NUCLEOTIDE SEQUENCE</scope>
    <source>
        <strain evidence="3">THOV/Boophilus sp./Thailand</strain>
    </source>
</reference>
<feature type="domain" description="Polymerase basic protein 2 cap-binding" evidence="2">
    <location>
        <begin position="323"/>
        <end position="441"/>
    </location>
</feature>
<evidence type="ECO:0000259" key="1">
    <source>
        <dbReference type="Pfam" id="PF21442"/>
    </source>
</evidence>
<dbReference type="EMBL" id="MN095539">
    <property type="protein sequence ID" value="QFR36187.1"/>
    <property type="molecule type" value="Viral_cRNA"/>
</dbReference>
<evidence type="ECO:0000313" key="3">
    <source>
        <dbReference type="EMBL" id="QFR36187.1"/>
    </source>
</evidence>
<keyword evidence="4" id="KW-1185">Reference proteome</keyword>
<dbReference type="InterPro" id="IPR048838">
    <property type="entry name" value="PB2_627_dom"/>
</dbReference>
<dbReference type="RefSeq" id="YP_010840307.1">
    <property type="nucleotide sequence ID" value="NC_078600.1"/>
</dbReference>
<dbReference type="GeneID" id="80557486"/>
<dbReference type="Gene3D" id="3.30.70.3510">
    <property type="match status" value="1"/>
</dbReference>
<protein>
    <submittedName>
        <fullName evidence="3">Polymerase sub-unit PB2</fullName>
    </submittedName>
</protein>
<evidence type="ECO:0000313" key="4">
    <source>
        <dbReference type="Proteomes" id="UP000888000"/>
    </source>
</evidence>
<dbReference type="InterPro" id="IPR048837">
    <property type="entry name" value="PB2_cap-bd"/>
</dbReference>
<accession>A0A5P8N5V8</accession>
<dbReference type="KEGG" id="vg:80557486"/>
<sequence length="764" mass="87410">MGEPDPEGQTRGIEKLIKEYNRIAKDPLAEKNVWEYHVFKRYTTSKKDHAPHTRLVFNVRRPFPIQIRPTVPETFMGHRLYKREIDLGETSRVHGSILTPDYWTYRGEETTLEEAEALISIEMEKVDRFFQAGWGDMQYCHLLPYRKPVSTVPVIQDVATGDVCPTLEQVFCPQFSTIESSSRANKEAVRKIKEKLLPILHHRTNANLVHLARSLIVQRKKWVPVTIDTNPYTSELSHFLFSSYHHLPVSEVHTVEAPAIERLCAEMVQWSLKDWEPKRKLLDLLRKVTVKGVPVSDILESLDSDRPYTNICKTICLIPINTVIQVRETKFVIMNRDAERINREVERIFGAIKNRHKYQLFKGKFQVYFTWRHTRGVITGEDRTISCIQISAEPGDYLLPVILDSLFYTASIEPGFELAFDQYVEPKHAFSHFFEHHTGNPIAVYRTLGVAPSGHLANSFHWEIKSEGFLRKVRRLEASVQPYCASAARHTVNERLEVFQNTGASLYKIIDPQELLIPKTPLPLGLDATGTELVDIITNPLVKAKTMWTRLITDPERCKKLVASAVTGAPDPFQKTIQQTLPPKSRTGNKRRLEEILEDPDWNSNPEKRFRAAFDASLIIASSNRKRRAEGDPVSRVSMPSLGDSLSYDMKSGLVISTGNKIRVMSTIVCDVGRPPLEDFVYTGVYTEKPSGMEISTLDEAKKMGLKRVCLFQHNRYYVLEEKKTLWSAAENIRTTIETQQGLVRSTKVEKELKWVSLPGTSKD</sequence>
<organism evidence="3 4">
    <name type="scientific">Thailand tick thogotovirus</name>
    <dbReference type="NCBI Taxonomy" id="2654565"/>
    <lineage>
        <taxon>Viruses</taxon>
        <taxon>Riboviria</taxon>
        <taxon>Orthornavirae</taxon>
        <taxon>Negarnaviricota</taxon>
        <taxon>Polyploviricotina</taxon>
        <taxon>Insthoviricetes</taxon>
        <taxon>Articulavirales</taxon>
        <taxon>Orthomyxoviridae</taxon>
        <taxon>Thogotovirus</taxon>
        <taxon>Thogotovirus thailandense</taxon>
    </lineage>
</organism>
<dbReference type="Pfam" id="PF21490">
    <property type="entry name" value="PB2_cap-binding"/>
    <property type="match status" value="1"/>
</dbReference>
<dbReference type="Pfam" id="PF21442">
    <property type="entry name" value="PB2_627-dom"/>
    <property type="match status" value="1"/>
</dbReference>
<proteinExistence type="predicted"/>